<proteinExistence type="predicted"/>
<dbReference type="EMBL" id="KR029598">
    <property type="protein sequence ID" value="AKH47776.1"/>
    <property type="molecule type" value="Genomic_DNA"/>
</dbReference>
<evidence type="ECO:0000313" key="1">
    <source>
        <dbReference type="EMBL" id="AKH47776.1"/>
    </source>
</evidence>
<protein>
    <submittedName>
        <fullName evidence="1">Uncharacterized protein</fullName>
    </submittedName>
</protein>
<sequence>MEKITIDSLPLFINLYYKEDGIEKYAHIQTRDMQGKQDAKIGDFGENWYIRPLNATNSKPYKTLGSYKRACILSLKHFKKNIEILYFGIEKDLPDYQTMIIKI</sequence>
<name>A0A0F7L9K3_9VIRU</name>
<accession>A0A0F7L9K3</accession>
<reference evidence="1" key="1">
    <citation type="journal article" date="2015" name="Front. Microbiol.">
        <title>Combining genomic sequencing methods to explore viral diversity and reveal potential virus-host interactions.</title>
        <authorList>
            <person name="Chow C.E."/>
            <person name="Winget D.M."/>
            <person name="White R.A.III."/>
            <person name="Hallam S.J."/>
            <person name="Suttle C.A."/>
        </authorList>
    </citation>
    <scope>NUCLEOTIDE SEQUENCE</scope>
    <source>
        <strain evidence="1">Oxic1_3</strain>
    </source>
</reference>
<reference evidence="1" key="2">
    <citation type="submission" date="2015-03" db="EMBL/GenBank/DDBJ databases">
        <authorList>
            <person name="Chow C.-E.T."/>
            <person name="Winget D.M."/>
            <person name="White R.A.III."/>
            <person name="Hallam S.J."/>
            <person name="Suttle C.A."/>
        </authorList>
    </citation>
    <scope>NUCLEOTIDE SEQUENCE</scope>
    <source>
        <strain evidence="1">Oxic1_3</strain>
    </source>
</reference>
<organism evidence="1">
    <name type="scientific">uncultured marine virus</name>
    <dbReference type="NCBI Taxonomy" id="186617"/>
    <lineage>
        <taxon>Viruses</taxon>
        <taxon>environmental samples</taxon>
    </lineage>
</organism>